<accession>A0A3S0WLR4</accession>
<dbReference type="SUPFAM" id="SSF54211">
    <property type="entry name" value="Ribosomal protein S5 domain 2-like"/>
    <property type="match status" value="1"/>
</dbReference>
<evidence type="ECO:0000313" key="5">
    <source>
        <dbReference type="Proteomes" id="UP000280346"/>
    </source>
</evidence>
<gene>
    <name evidence="4" type="ORF">EJ913_13125</name>
</gene>
<dbReference type="InterPro" id="IPR020568">
    <property type="entry name" value="Ribosomal_Su5_D2-typ_SF"/>
</dbReference>
<feature type="domain" description="Impact N-terminal" evidence="2">
    <location>
        <begin position="15"/>
        <end position="114"/>
    </location>
</feature>
<dbReference type="OrthoDB" id="9813771at2"/>
<dbReference type="GO" id="GO:0006446">
    <property type="term" value="P:regulation of translational initiation"/>
    <property type="evidence" value="ECO:0007669"/>
    <property type="project" value="TreeGrafter"/>
</dbReference>
<feature type="domain" description="UPF0029" evidence="3">
    <location>
        <begin position="131"/>
        <end position="188"/>
    </location>
</feature>
<dbReference type="Gene3D" id="3.30.70.240">
    <property type="match status" value="1"/>
</dbReference>
<dbReference type="RefSeq" id="WP_126998514.1">
    <property type="nucleotide sequence ID" value="NZ_CP173191.1"/>
</dbReference>
<proteinExistence type="inferred from homology"/>
<dbReference type="Pfam" id="PF09186">
    <property type="entry name" value="DUF1949"/>
    <property type="match status" value="1"/>
</dbReference>
<evidence type="ECO:0000259" key="3">
    <source>
        <dbReference type="Pfam" id="PF09186"/>
    </source>
</evidence>
<dbReference type="Pfam" id="PF01205">
    <property type="entry name" value="Impact_N"/>
    <property type="match status" value="1"/>
</dbReference>
<protein>
    <submittedName>
        <fullName evidence="4">YigZ family protein</fullName>
    </submittedName>
</protein>
<comment type="similarity">
    <text evidence="1">Belongs to the IMPACT family.</text>
</comment>
<dbReference type="GO" id="GO:0032561">
    <property type="term" value="F:guanyl ribonucleotide binding"/>
    <property type="evidence" value="ECO:0007669"/>
    <property type="project" value="UniProtKB-ARBA"/>
</dbReference>
<keyword evidence="5" id="KW-1185">Reference proteome</keyword>
<dbReference type="EMBL" id="RZIJ01000009">
    <property type="protein sequence ID" value="RUQ70712.1"/>
    <property type="molecule type" value="Genomic_DNA"/>
</dbReference>
<dbReference type="PROSITE" id="PS00910">
    <property type="entry name" value="UPF0029"/>
    <property type="match status" value="1"/>
</dbReference>
<dbReference type="InterPro" id="IPR020569">
    <property type="entry name" value="UPF0029_Impact_CS"/>
</dbReference>
<evidence type="ECO:0000256" key="1">
    <source>
        <dbReference type="ARBA" id="ARBA00007665"/>
    </source>
</evidence>
<dbReference type="Proteomes" id="UP000280346">
    <property type="component" value="Unassembled WGS sequence"/>
</dbReference>
<dbReference type="GO" id="GO:0017111">
    <property type="term" value="F:ribonucleoside triphosphate phosphatase activity"/>
    <property type="evidence" value="ECO:0007669"/>
    <property type="project" value="UniProtKB-ARBA"/>
</dbReference>
<sequence>MFTLRKTERFEQEVKKSRFLAAAGPAGSEEEARAFIAGCGSQDAGHNCWAFRIGGVYRFSDDGEPGGTAGRPILQAIEGQGLDRVAVVVSRWFGGVLLGTGGLVRAYGGTAAMCLRAAEREAIVDLAALSVVCAFADEGRIRASLAGIAGAVADSADFTAEGVRLLVRLPRDRLDGFIRTVADITRGQADIALPEG</sequence>
<dbReference type="GO" id="GO:0005737">
    <property type="term" value="C:cytoplasm"/>
    <property type="evidence" value="ECO:0007669"/>
    <property type="project" value="TreeGrafter"/>
</dbReference>
<dbReference type="InterPro" id="IPR015269">
    <property type="entry name" value="UPF0029_Impact_C"/>
</dbReference>
<evidence type="ECO:0000259" key="2">
    <source>
        <dbReference type="Pfam" id="PF01205"/>
    </source>
</evidence>
<evidence type="ECO:0000313" key="4">
    <source>
        <dbReference type="EMBL" id="RUQ70712.1"/>
    </source>
</evidence>
<name>A0A3S0WLR4_9PROT</name>
<dbReference type="InterPro" id="IPR036956">
    <property type="entry name" value="Impact_N_sf"/>
</dbReference>
<dbReference type="InterPro" id="IPR023582">
    <property type="entry name" value="Impact"/>
</dbReference>
<dbReference type="PANTHER" id="PTHR16301:SF20">
    <property type="entry name" value="IMPACT FAMILY MEMBER YIGZ"/>
    <property type="match status" value="1"/>
</dbReference>
<organism evidence="4 5">
    <name type="scientific">Azospirillum doebereinerae</name>
    <dbReference type="NCBI Taxonomy" id="92933"/>
    <lineage>
        <taxon>Bacteria</taxon>
        <taxon>Pseudomonadati</taxon>
        <taxon>Pseudomonadota</taxon>
        <taxon>Alphaproteobacteria</taxon>
        <taxon>Rhodospirillales</taxon>
        <taxon>Azospirillaceae</taxon>
        <taxon>Azospirillum</taxon>
    </lineage>
</organism>
<dbReference type="InterPro" id="IPR001498">
    <property type="entry name" value="Impact_N"/>
</dbReference>
<reference evidence="4 5" key="1">
    <citation type="submission" date="2018-12" db="EMBL/GenBank/DDBJ databases">
        <authorList>
            <person name="Yang Y."/>
        </authorList>
    </citation>
    <scope>NUCLEOTIDE SEQUENCE [LARGE SCALE GENOMIC DNA]</scope>
    <source>
        <strain evidence="4 5">GSF71</strain>
    </source>
</reference>
<dbReference type="SUPFAM" id="SSF54980">
    <property type="entry name" value="EF-G C-terminal domain-like"/>
    <property type="match status" value="1"/>
</dbReference>
<dbReference type="Gene3D" id="3.30.230.30">
    <property type="entry name" value="Impact, N-terminal domain"/>
    <property type="match status" value="1"/>
</dbReference>
<comment type="caution">
    <text evidence="4">The sequence shown here is derived from an EMBL/GenBank/DDBJ whole genome shotgun (WGS) entry which is preliminary data.</text>
</comment>
<dbReference type="AlphaFoldDB" id="A0A3S0WLR4"/>
<dbReference type="PANTHER" id="PTHR16301">
    <property type="entry name" value="IMPACT-RELATED"/>
    <property type="match status" value="1"/>
</dbReference>
<dbReference type="InterPro" id="IPR035647">
    <property type="entry name" value="EFG_III/V"/>
</dbReference>